<reference evidence="3" key="2">
    <citation type="submission" date="2013-04" db="EMBL/GenBank/DDBJ databases">
        <title>Genomic mechanisms accounting for the adaptation to parasitism in nematode-trapping fungi.</title>
        <authorList>
            <person name="Ahren D.G."/>
        </authorList>
    </citation>
    <scope>NUCLEOTIDE SEQUENCE [LARGE SCALE GENOMIC DNA]</scope>
    <source>
        <strain evidence="3">CBS 200.50</strain>
    </source>
</reference>
<keyword evidence="1" id="KW-0175">Coiled coil</keyword>
<feature type="coiled-coil region" evidence="1">
    <location>
        <begin position="512"/>
        <end position="539"/>
    </location>
</feature>
<evidence type="ECO:0000313" key="3">
    <source>
        <dbReference type="Proteomes" id="UP000015100"/>
    </source>
</evidence>
<proteinExistence type="predicted"/>
<name>S8BKH1_DACHA</name>
<dbReference type="OrthoDB" id="5422348at2759"/>
<evidence type="ECO:0000256" key="1">
    <source>
        <dbReference type="SAM" id="Coils"/>
    </source>
</evidence>
<dbReference type="EMBL" id="AQGS01001030">
    <property type="protein sequence ID" value="EPS35762.1"/>
    <property type="molecule type" value="Genomic_DNA"/>
</dbReference>
<dbReference type="AlphaFoldDB" id="S8BKH1"/>
<comment type="caution">
    <text evidence="2">The sequence shown here is derived from an EMBL/GenBank/DDBJ whole genome shotgun (WGS) entry which is preliminary data.</text>
</comment>
<accession>S8BKH1</accession>
<keyword evidence="3" id="KW-1185">Reference proteome</keyword>
<gene>
    <name evidence="2" type="ORF">H072_10730</name>
</gene>
<reference evidence="2 3" key="1">
    <citation type="journal article" date="2013" name="PLoS Genet.">
        <title>Genomic mechanisms accounting for the adaptation to parasitism in nematode-trapping fungi.</title>
        <authorList>
            <person name="Meerupati T."/>
            <person name="Andersson K.M."/>
            <person name="Friman E."/>
            <person name="Kumar D."/>
            <person name="Tunlid A."/>
            <person name="Ahren D."/>
        </authorList>
    </citation>
    <scope>NUCLEOTIDE SEQUENCE [LARGE SCALE GENOMIC DNA]</scope>
    <source>
        <strain evidence="2 3">CBS 200.50</strain>
    </source>
</reference>
<dbReference type="HOGENOM" id="CLU_348511_0_0_1"/>
<feature type="coiled-coil region" evidence="1">
    <location>
        <begin position="372"/>
        <end position="399"/>
    </location>
</feature>
<organism evidence="2 3">
    <name type="scientific">Dactylellina haptotyla (strain CBS 200.50)</name>
    <name type="common">Nematode-trapping fungus</name>
    <name type="synonym">Monacrosporium haptotylum</name>
    <dbReference type="NCBI Taxonomy" id="1284197"/>
    <lineage>
        <taxon>Eukaryota</taxon>
        <taxon>Fungi</taxon>
        <taxon>Dikarya</taxon>
        <taxon>Ascomycota</taxon>
        <taxon>Pezizomycotina</taxon>
        <taxon>Orbiliomycetes</taxon>
        <taxon>Orbiliales</taxon>
        <taxon>Orbiliaceae</taxon>
        <taxon>Dactylellina</taxon>
    </lineage>
</organism>
<dbReference type="Proteomes" id="UP000015100">
    <property type="component" value="Unassembled WGS sequence"/>
</dbReference>
<sequence length="809" mass="91232">MANILLVGIYPDSAIEALDMIHELAVSLKSEKGYDSEFELDEKDHLAIGPHGKVGNIKLKIPTRDDPSESLLSASVVDVRGQFLFDGVAIWQDEMFTLEYFQKLANTHGSLDAICLIVTAWPPEGDHRLSRWIEWVSFYDQILAPNIEHKMDLYVLFLYRAPPAHIQIISSIAATCGIRCFIVGELSEYDSKSPRINSQALSRWLMTLMVDVRPPVEAKSSRASTMADEVITPRKEELDPNDPLAGIDLGALGFKMDVEDEEDPREPILGDLDEDDPLAGFDLAGFKVEYEDEDGEESEQNNIKLEGDPLAGVNLEGFKLEYETDSDEADPDTVVEAESKGGFGLSDFSNEFPREKPKHKPMRFGDSHQFLKSTISDLRANLQEELEGLESASASIQASIHYIGEMLIPLETSLQASQERYDELSVSTKLVSGYVISRSHKLGFLSPSPSFFIFDELVHFPIKDAKTRTISGNPDPKCWGPDPANPRRFIGKVKNDIYRSAKCEFELLGYEKDVLEEGIKDLKSDIENLSERIQSRKDHRTYLRENLEITRSQIAEIDVQVALYDMDLERLQDPASLDWDMQHMRAHLKGHSLYGIAQDYELCSVTDVSLHNLNQQDVENHRFLLKQQIGLTEEFYDGLANLFCTSKHVENQVEEIFQQIESLTAGLNLKSRPNNLVKQIKRDMAQLKEEKRIWRAHMPELDELASEAKKIIRGLGSERATILEQTCAFQKKMQLDIPGAPSKPTLGIHSAMHDTDAELSALNQMDMILRSDTFEIGAYATMKYHKTTKDGLLALQDNIAARIACKGYE</sequence>
<protein>
    <submittedName>
        <fullName evidence="2">Uncharacterized protein</fullName>
    </submittedName>
</protein>
<evidence type="ECO:0000313" key="2">
    <source>
        <dbReference type="EMBL" id="EPS35762.1"/>
    </source>
</evidence>